<name>A0A975BWL1_9BACT</name>
<protein>
    <submittedName>
        <fullName evidence="2">Uncharacterized protein</fullName>
    </submittedName>
</protein>
<evidence type="ECO:0000313" key="3">
    <source>
        <dbReference type="Proteomes" id="UP000663722"/>
    </source>
</evidence>
<keyword evidence="1" id="KW-0472">Membrane</keyword>
<dbReference type="Proteomes" id="UP000663722">
    <property type="component" value="Chromosome"/>
</dbReference>
<gene>
    <name evidence="2" type="ORF">dnm_089300</name>
</gene>
<reference evidence="2" key="1">
    <citation type="journal article" date="2021" name="Microb. Physiol.">
        <title>Proteogenomic Insights into the Physiology of Marine, Sulfate-Reducing, Filamentous Desulfonema limicola and Desulfonema magnum.</title>
        <authorList>
            <person name="Schnaars V."/>
            <person name="Wohlbrand L."/>
            <person name="Scheve S."/>
            <person name="Hinrichs C."/>
            <person name="Reinhardt R."/>
            <person name="Rabus R."/>
        </authorList>
    </citation>
    <scope>NUCLEOTIDE SEQUENCE</scope>
    <source>
        <strain evidence="2">4be13</strain>
    </source>
</reference>
<evidence type="ECO:0000256" key="1">
    <source>
        <dbReference type="SAM" id="Phobius"/>
    </source>
</evidence>
<feature type="transmembrane region" description="Helical" evidence="1">
    <location>
        <begin position="17"/>
        <end position="36"/>
    </location>
</feature>
<dbReference type="KEGG" id="dmm:dnm_089300"/>
<keyword evidence="1" id="KW-0812">Transmembrane</keyword>
<proteinExistence type="predicted"/>
<accession>A0A975BWL1</accession>
<dbReference type="EMBL" id="CP061800">
    <property type="protein sequence ID" value="QTA92837.1"/>
    <property type="molecule type" value="Genomic_DNA"/>
</dbReference>
<keyword evidence="3" id="KW-1185">Reference proteome</keyword>
<organism evidence="2 3">
    <name type="scientific">Desulfonema magnum</name>
    <dbReference type="NCBI Taxonomy" id="45655"/>
    <lineage>
        <taxon>Bacteria</taxon>
        <taxon>Pseudomonadati</taxon>
        <taxon>Thermodesulfobacteriota</taxon>
        <taxon>Desulfobacteria</taxon>
        <taxon>Desulfobacterales</taxon>
        <taxon>Desulfococcaceae</taxon>
        <taxon>Desulfonema</taxon>
    </lineage>
</organism>
<dbReference type="AlphaFoldDB" id="A0A975BWL1"/>
<evidence type="ECO:0000313" key="2">
    <source>
        <dbReference type="EMBL" id="QTA92837.1"/>
    </source>
</evidence>
<sequence>MTLGYDHYEKIIMVKNFIQSFLIYITNSLTFFYDYVKEVYHNNRKLNMPN</sequence>
<keyword evidence="1" id="KW-1133">Transmembrane helix</keyword>